<dbReference type="GO" id="GO:0009897">
    <property type="term" value="C:external side of plasma membrane"/>
    <property type="evidence" value="ECO:0007669"/>
    <property type="project" value="TreeGrafter"/>
</dbReference>
<evidence type="ECO:0000256" key="1">
    <source>
        <dbReference type="ARBA" id="ARBA00022729"/>
    </source>
</evidence>
<dbReference type="InterPro" id="IPR036179">
    <property type="entry name" value="Ig-like_dom_sf"/>
</dbReference>
<reference evidence="6" key="1">
    <citation type="submission" date="2021-09" db="EMBL/GenBank/DDBJ databases">
        <title>The genome of Mauremys mutica provides insights into the evolution of semi-aquatic lifestyle.</title>
        <authorList>
            <person name="Gong S."/>
            <person name="Gao Y."/>
        </authorList>
    </citation>
    <scope>NUCLEOTIDE SEQUENCE</scope>
    <source>
        <strain evidence="6">MM-2020</strain>
        <tissue evidence="6">Muscle</tissue>
    </source>
</reference>
<accession>A0A9D3XL78</accession>
<dbReference type="OrthoDB" id="6151406at2759"/>
<dbReference type="PANTHER" id="PTHR11481">
    <property type="entry name" value="IMMUNOGLOBULIN FC RECEPTOR"/>
    <property type="match status" value="1"/>
</dbReference>
<feature type="signal peptide" evidence="4">
    <location>
        <begin position="1"/>
        <end position="22"/>
    </location>
</feature>
<evidence type="ECO:0000313" key="7">
    <source>
        <dbReference type="Proteomes" id="UP000827986"/>
    </source>
</evidence>
<keyword evidence="1 4" id="KW-0732">Signal</keyword>
<dbReference type="Pfam" id="PF13895">
    <property type="entry name" value="Ig_2"/>
    <property type="match status" value="1"/>
</dbReference>
<dbReference type="GO" id="GO:0004888">
    <property type="term" value="F:transmembrane signaling receptor activity"/>
    <property type="evidence" value="ECO:0007669"/>
    <property type="project" value="TreeGrafter"/>
</dbReference>
<dbReference type="SMART" id="SM00409">
    <property type="entry name" value="IG"/>
    <property type="match status" value="2"/>
</dbReference>
<keyword evidence="7" id="KW-1185">Reference proteome</keyword>
<dbReference type="InterPro" id="IPR007110">
    <property type="entry name" value="Ig-like_dom"/>
</dbReference>
<evidence type="ECO:0000256" key="3">
    <source>
        <dbReference type="SAM" id="MobiDB-lite"/>
    </source>
</evidence>
<name>A0A9D3XL78_9SAUR</name>
<evidence type="ECO:0000256" key="2">
    <source>
        <dbReference type="ARBA" id="ARBA00023157"/>
    </source>
</evidence>
<proteinExistence type="predicted"/>
<dbReference type="PROSITE" id="PS50835">
    <property type="entry name" value="IG_LIKE"/>
    <property type="match status" value="2"/>
</dbReference>
<feature type="domain" description="Ig-like" evidence="5">
    <location>
        <begin position="29"/>
        <end position="99"/>
    </location>
</feature>
<sequence>MELTLLLPLLAALQILPRPVLPAGAPVAPSLSLNPQKQEYFPGDTVEIKCSAPPSVDRVEGFQYYSDIGKAISVPASSRKSHTYSINLAGPKDGGSYQCDYWIGQAGAWNRSSRSDAVLIRVKDFPPWPALSVDPPSGAVSEGLPLLITCKGPSSAGERRFHFYKEGAELVPGDVGSVVSTKETRTGSMMLSIPRAGLNSTGEFTCAYEENVSGRWILSLRSLAVNVTVTAHSYYWARDLAVGGSFFTINGFIFLISHLCMKGKGSKEEHTSSSDPVQSDYYSVPVQLVTGQSGHSATAKANHISSPMPQSRGNEYMEEI</sequence>
<comment type="caution">
    <text evidence="6">The sequence shown here is derived from an EMBL/GenBank/DDBJ whole genome shotgun (WGS) entry which is preliminary data.</text>
</comment>
<evidence type="ECO:0000259" key="5">
    <source>
        <dbReference type="PROSITE" id="PS50835"/>
    </source>
</evidence>
<protein>
    <recommendedName>
        <fullName evidence="5">Ig-like domain-containing protein</fullName>
    </recommendedName>
</protein>
<dbReference type="Gene3D" id="2.60.40.10">
    <property type="entry name" value="Immunoglobulins"/>
    <property type="match status" value="2"/>
</dbReference>
<dbReference type="GO" id="GO:0007166">
    <property type="term" value="P:cell surface receptor signaling pathway"/>
    <property type="evidence" value="ECO:0007669"/>
    <property type="project" value="TreeGrafter"/>
</dbReference>
<dbReference type="GO" id="GO:0006955">
    <property type="term" value="P:immune response"/>
    <property type="evidence" value="ECO:0007669"/>
    <property type="project" value="TreeGrafter"/>
</dbReference>
<evidence type="ECO:0000313" key="6">
    <source>
        <dbReference type="EMBL" id="KAH1181987.1"/>
    </source>
</evidence>
<organism evidence="6 7">
    <name type="scientific">Mauremys mutica</name>
    <name type="common">yellowpond turtle</name>
    <dbReference type="NCBI Taxonomy" id="74926"/>
    <lineage>
        <taxon>Eukaryota</taxon>
        <taxon>Metazoa</taxon>
        <taxon>Chordata</taxon>
        <taxon>Craniata</taxon>
        <taxon>Vertebrata</taxon>
        <taxon>Euteleostomi</taxon>
        <taxon>Archelosauria</taxon>
        <taxon>Testudinata</taxon>
        <taxon>Testudines</taxon>
        <taxon>Cryptodira</taxon>
        <taxon>Durocryptodira</taxon>
        <taxon>Testudinoidea</taxon>
        <taxon>Geoemydidae</taxon>
        <taxon>Geoemydinae</taxon>
        <taxon>Mauremys</taxon>
    </lineage>
</organism>
<dbReference type="EMBL" id="JAHDVG010000467">
    <property type="protein sequence ID" value="KAH1181987.1"/>
    <property type="molecule type" value="Genomic_DNA"/>
</dbReference>
<dbReference type="InterPro" id="IPR003599">
    <property type="entry name" value="Ig_sub"/>
</dbReference>
<feature type="chain" id="PRO_5039290906" description="Ig-like domain-containing protein" evidence="4">
    <location>
        <begin position="23"/>
        <end position="320"/>
    </location>
</feature>
<dbReference type="PANTHER" id="PTHR11481:SF60">
    <property type="entry name" value="IG-LIKE DOMAIN-CONTAINING PROTEIN"/>
    <property type="match status" value="1"/>
</dbReference>
<dbReference type="InterPro" id="IPR050488">
    <property type="entry name" value="Ig_Fc_receptor"/>
</dbReference>
<feature type="region of interest" description="Disordered" evidence="3">
    <location>
        <begin position="299"/>
        <end position="320"/>
    </location>
</feature>
<dbReference type="Proteomes" id="UP000827986">
    <property type="component" value="Unassembled WGS sequence"/>
</dbReference>
<feature type="compositionally biased region" description="Polar residues" evidence="3">
    <location>
        <begin position="303"/>
        <end position="313"/>
    </location>
</feature>
<dbReference type="AlphaFoldDB" id="A0A9D3XL78"/>
<dbReference type="InterPro" id="IPR013783">
    <property type="entry name" value="Ig-like_fold"/>
</dbReference>
<keyword evidence="2" id="KW-1015">Disulfide bond</keyword>
<gene>
    <name evidence="6" type="ORF">KIL84_009741</name>
</gene>
<feature type="domain" description="Ig-like" evidence="5">
    <location>
        <begin position="129"/>
        <end position="230"/>
    </location>
</feature>
<evidence type="ECO:0000256" key="4">
    <source>
        <dbReference type="SAM" id="SignalP"/>
    </source>
</evidence>
<dbReference type="SUPFAM" id="SSF48726">
    <property type="entry name" value="Immunoglobulin"/>
    <property type="match status" value="2"/>
</dbReference>